<feature type="region of interest" description="Disordered" evidence="2">
    <location>
        <begin position="1"/>
        <end position="94"/>
    </location>
</feature>
<feature type="compositionally biased region" description="Acidic residues" evidence="2">
    <location>
        <begin position="79"/>
        <end position="94"/>
    </location>
</feature>
<dbReference type="Pfam" id="PF00035">
    <property type="entry name" value="dsrm"/>
    <property type="match status" value="1"/>
</dbReference>
<feature type="compositionally biased region" description="Basic and acidic residues" evidence="2">
    <location>
        <begin position="411"/>
        <end position="423"/>
    </location>
</feature>
<feature type="compositionally biased region" description="Polar residues" evidence="2">
    <location>
        <begin position="398"/>
        <end position="410"/>
    </location>
</feature>
<dbReference type="PROSITE" id="PS50137">
    <property type="entry name" value="DS_RBD"/>
    <property type="match status" value="1"/>
</dbReference>
<dbReference type="Gene3D" id="3.30.160.590">
    <property type="match status" value="1"/>
</dbReference>
<dbReference type="PANTHER" id="PTHR13482">
    <property type="entry name" value="MICRORNA PROCESSOR COMPLEX SUBUNIT DGCR8"/>
    <property type="match status" value="1"/>
</dbReference>
<dbReference type="SUPFAM" id="SSF54768">
    <property type="entry name" value="dsRNA-binding domain-like"/>
    <property type="match status" value="1"/>
</dbReference>
<proteinExistence type="predicted"/>
<dbReference type="Gene3D" id="3.30.160.20">
    <property type="match status" value="2"/>
</dbReference>
<feature type="domain" description="DRBM" evidence="3">
    <location>
        <begin position="536"/>
        <end position="603"/>
    </location>
</feature>
<dbReference type="PANTHER" id="PTHR13482:SF3">
    <property type="entry name" value="MICROPROCESSOR COMPLEX SUBUNIT DGCR8"/>
    <property type="match status" value="1"/>
</dbReference>
<evidence type="ECO:0000313" key="4">
    <source>
        <dbReference type="EMBL" id="VVC97028.1"/>
    </source>
</evidence>
<dbReference type="SMART" id="SM00358">
    <property type="entry name" value="DSRM"/>
    <property type="match status" value="1"/>
</dbReference>
<dbReference type="GO" id="GO:0003725">
    <property type="term" value="F:double-stranded RNA binding"/>
    <property type="evidence" value="ECO:0007669"/>
    <property type="project" value="TreeGrafter"/>
</dbReference>
<accession>A0A5E4QIW2</accession>
<feature type="region of interest" description="Disordered" evidence="2">
    <location>
        <begin position="398"/>
        <end position="426"/>
    </location>
</feature>
<dbReference type="GO" id="GO:0020037">
    <property type="term" value="F:heme binding"/>
    <property type="evidence" value="ECO:0007669"/>
    <property type="project" value="InterPro"/>
</dbReference>
<reference evidence="4 5" key="1">
    <citation type="submission" date="2017-07" db="EMBL/GenBank/DDBJ databases">
        <authorList>
            <person name="Talla V."/>
            <person name="Backstrom N."/>
        </authorList>
    </citation>
    <scope>NUCLEOTIDE SEQUENCE [LARGE SCALE GENOMIC DNA]</scope>
</reference>
<dbReference type="CDD" id="cd19867">
    <property type="entry name" value="DSRM_DGCR8_rpt1"/>
    <property type="match status" value="1"/>
</dbReference>
<name>A0A5E4QIW2_9NEOP</name>
<keyword evidence="5" id="KW-1185">Reference proteome</keyword>
<evidence type="ECO:0000256" key="1">
    <source>
        <dbReference type="PROSITE-ProRule" id="PRU00266"/>
    </source>
</evidence>
<feature type="region of interest" description="Disordered" evidence="2">
    <location>
        <begin position="356"/>
        <end position="381"/>
    </location>
</feature>
<organism evidence="4 5">
    <name type="scientific">Leptidea sinapis</name>
    <dbReference type="NCBI Taxonomy" id="189913"/>
    <lineage>
        <taxon>Eukaryota</taxon>
        <taxon>Metazoa</taxon>
        <taxon>Ecdysozoa</taxon>
        <taxon>Arthropoda</taxon>
        <taxon>Hexapoda</taxon>
        <taxon>Insecta</taxon>
        <taxon>Pterygota</taxon>
        <taxon>Neoptera</taxon>
        <taxon>Endopterygota</taxon>
        <taxon>Lepidoptera</taxon>
        <taxon>Glossata</taxon>
        <taxon>Ditrysia</taxon>
        <taxon>Papilionoidea</taxon>
        <taxon>Pieridae</taxon>
        <taxon>Dismorphiinae</taxon>
        <taxon>Leptidea</taxon>
    </lineage>
</organism>
<evidence type="ECO:0000259" key="3">
    <source>
        <dbReference type="PROSITE" id="PS50137"/>
    </source>
</evidence>
<keyword evidence="1" id="KW-0694">RNA-binding</keyword>
<dbReference type="FunFam" id="3.30.160.20:FF:000021">
    <property type="entry name" value="Microprocessor complex subunit DGCR8"/>
    <property type="match status" value="1"/>
</dbReference>
<dbReference type="AlphaFoldDB" id="A0A5E4QIW2"/>
<feature type="compositionally biased region" description="Basic and acidic residues" evidence="2">
    <location>
        <begin position="41"/>
        <end position="53"/>
    </location>
</feature>
<sequence>MSDNDEDGPPAKRQKMEEQDEESKYYGPNEKQQSELTEDTSVGKDDSTMEDKCSNLVTQEELEKLKEFKILDEAKSDDENSSNDSEESDGISEEEIEKMLEKDLPEDFKATPKPKEKQYVLRSKIVLEEKGTDPFELLPLDWICVRHASGLPIYMHRPTRVVTFAKPYCLGKSNIQRHDIPISAIPCLAYRKALEEEEKQKEIDKKIQEQVEKANYKLKQASASNKGKEINSKGNLKNRCPFTGALGSKTECRKYQNNNIKKNYECDRSSFSEDIFCNEASNNKEQISSEKTENKRDTYINDTANNIQENVALCKEVTSKENCKKYISSEKYNLCDTKSISSDKKIDMAIDFKSNKDDKGTIAEPKSNIDDNTNADEKCHSGDGKNAIEKCNIGDNTNAVDKLNSDNNTDATEKPNSESKCKSDDDDVLPLHMQPVILPGGVAMPPPRVENVSTSWKTQHLTYEQINDYCKRLFKFKTVVVTHFKRWVDRRNYTKARKALQYPTLLEGTKLITIPNTGKENGKGKRDWVMNMNGRCYLSVFHEYVYRALQKQPVYEFTQLENASNPYQATVYIGDMQYGVGYGSSKRQAKANAARSSIQILIPEMSEEGAAPSNDEPDFTFFNYVGVEDPRVSEFCAATCEPSPHAILRTCLLRNFGANDRHIAVEMKKLEFQKIQLTMKVGKHSATVVCKNKKAAKQRASQAILQSLHPHIRSWGSLLRMYGSRSIKSCKEKKLEEQQITLLQDKARRNEPNHAVLQKLRDEMTKLRQRDESVVPIGTLMLTEQLPTHSGSNLNNVHL</sequence>
<dbReference type="EMBL" id="FZQP02003001">
    <property type="protein sequence ID" value="VVC97028.1"/>
    <property type="molecule type" value="Genomic_DNA"/>
</dbReference>
<dbReference type="GO" id="GO:0070877">
    <property type="term" value="C:microprocessor complex"/>
    <property type="evidence" value="ECO:0007669"/>
    <property type="project" value="InterPro"/>
</dbReference>
<feature type="compositionally biased region" description="Basic and acidic residues" evidence="2">
    <location>
        <begin position="61"/>
        <end position="78"/>
    </location>
</feature>
<dbReference type="InterPro" id="IPR040375">
    <property type="entry name" value="DGCR8"/>
</dbReference>
<dbReference type="GO" id="GO:0031053">
    <property type="term" value="P:primary miRNA processing"/>
    <property type="evidence" value="ECO:0007669"/>
    <property type="project" value="InterPro"/>
</dbReference>
<dbReference type="CDD" id="cd19868">
    <property type="entry name" value="DSRM_DGCR8_rpt2"/>
    <property type="match status" value="1"/>
</dbReference>
<evidence type="ECO:0000313" key="5">
    <source>
        <dbReference type="Proteomes" id="UP000324832"/>
    </source>
</evidence>
<protein>
    <recommendedName>
        <fullName evidence="3">DRBM domain-containing protein</fullName>
    </recommendedName>
</protein>
<dbReference type="GO" id="GO:0042802">
    <property type="term" value="F:identical protein binding"/>
    <property type="evidence" value="ECO:0007669"/>
    <property type="project" value="InterPro"/>
</dbReference>
<dbReference type="GO" id="GO:0070878">
    <property type="term" value="F:primary miRNA binding"/>
    <property type="evidence" value="ECO:0007669"/>
    <property type="project" value="TreeGrafter"/>
</dbReference>
<evidence type="ECO:0000256" key="2">
    <source>
        <dbReference type="SAM" id="MobiDB-lite"/>
    </source>
</evidence>
<dbReference type="Gene3D" id="2.20.70.10">
    <property type="match status" value="1"/>
</dbReference>
<gene>
    <name evidence="4" type="ORF">LSINAPIS_LOCUS8403</name>
</gene>
<dbReference type="Proteomes" id="UP000324832">
    <property type="component" value="Unassembled WGS sequence"/>
</dbReference>
<dbReference type="InterPro" id="IPR014720">
    <property type="entry name" value="dsRBD_dom"/>
</dbReference>